<dbReference type="EMBL" id="NBIV01000462">
    <property type="protein sequence ID" value="PXF39752.1"/>
    <property type="molecule type" value="Genomic_DNA"/>
</dbReference>
<organism evidence="1 2">
    <name type="scientific">Gracilariopsis chorda</name>
    <dbReference type="NCBI Taxonomy" id="448386"/>
    <lineage>
        <taxon>Eukaryota</taxon>
        <taxon>Rhodophyta</taxon>
        <taxon>Florideophyceae</taxon>
        <taxon>Rhodymeniophycidae</taxon>
        <taxon>Gracilariales</taxon>
        <taxon>Gracilariaceae</taxon>
        <taxon>Gracilariopsis</taxon>
    </lineage>
</organism>
<evidence type="ECO:0000313" key="2">
    <source>
        <dbReference type="Proteomes" id="UP000247409"/>
    </source>
</evidence>
<dbReference type="AlphaFoldDB" id="A0A2V3ICC3"/>
<sequence>MIWLKQLNSGEKPSAGMCFSTADRTLVETDCEPDLMMFSANSEHIVIDDVPTYLSQRMLGNDYYYRRVYNAQYEQKLLLEDYQAEDLHWISVLK</sequence>
<evidence type="ECO:0000313" key="1">
    <source>
        <dbReference type="EMBL" id="PXF39752.1"/>
    </source>
</evidence>
<accession>A0A2V3ICC3</accession>
<keyword evidence="2" id="KW-1185">Reference proteome</keyword>
<reference evidence="1 2" key="1">
    <citation type="journal article" date="2018" name="Mol. Biol. Evol.">
        <title>Analysis of the draft genome of the red seaweed Gracilariopsis chorda provides insights into genome size evolution in Rhodophyta.</title>
        <authorList>
            <person name="Lee J."/>
            <person name="Yang E.C."/>
            <person name="Graf L."/>
            <person name="Yang J.H."/>
            <person name="Qiu H."/>
            <person name="Zel Zion U."/>
            <person name="Chan C.X."/>
            <person name="Stephens T.G."/>
            <person name="Weber A.P.M."/>
            <person name="Boo G.H."/>
            <person name="Boo S.M."/>
            <person name="Kim K.M."/>
            <person name="Shin Y."/>
            <person name="Jung M."/>
            <person name="Lee S.J."/>
            <person name="Yim H.S."/>
            <person name="Lee J.H."/>
            <person name="Bhattacharya D."/>
            <person name="Yoon H.S."/>
        </authorList>
    </citation>
    <scope>NUCLEOTIDE SEQUENCE [LARGE SCALE GENOMIC DNA]</scope>
    <source>
        <strain evidence="1 2">SKKU-2015</strain>
        <tissue evidence="1">Whole body</tissue>
    </source>
</reference>
<gene>
    <name evidence="1" type="ORF">BWQ96_10538</name>
</gene>
<proteinExistence type="predicted"/>
<comment type="caution">
    <text evidence="1">The sequence shown here is derived from an EMBL/GenBank/DDBJ whole genome shotgun (WGS) entry which is preliminary data.</text>
</comment>
<dbReference type="Proteomes" id="UP000247409">
    <property type="component" value="Unassembled WGS sequence"/>
</dbReference>
<name>A0A2V3ICC3_9FLOR</name>
<protein>
    <submittedName>
        <fullName evidence="1">Uncharacterized protein</fullName>
    </submittedName>
</protein>